<proteinExistence type="predicted"/>
<keyword evidence="5" id="KW-1185">Reference proteome</keyword>
<dbReference type="Pfam" id="PF06742">
    <property type="entry name" value="DUF1214"/>
    <property type="match status" value="1"/>
</dbReference>
<feature type="chain" id="PRO_5006062451" description="Carboxylesterase" evidence="1">
    <location>
        <begin position="24"/>
        <end position="338"/>
    </location>
</feature>
<dbReference type="SUPFAM" id="SSF160935">
    <property type="entry name" value="VPA0735-like"/>
    <property type="match status" value="1"/>
</dbReference>
<evidence type="ECO:0000256" key="1">
    <source>
        <dbReference type="SAM" id="SignalP"/>
    </source>
</evidence>
<evidence type="ECO:0000313" key="5">
    <source>
        <dbReference type="Proteomes" id="UP000054823"/>
    </source>
</evidence>
<evidence type="ECO:0000259" key="3">
    <source>
        <dbReference type="Pfam" id="PF06863"/>
    </source>
</evidence>
<dbReference type="Gene3D" id="2.60.120.600">
    <property type="entry name" value="Domain of unknown function DUF1214, C-terminal domain"/>
    <property type="match status" value="1"/>
</dbReference>
<dbReference type="InterPro" id="IPR037049">
    <property type="entry name" value="DUF1214_C_sf"/>
</dbReference>
<name>A0A0P1FAB9_9RHOB</name>
<reference evidence="4 5" key="1">
    <citation type="submission" date="2015-09" db="EMBL/GenBank/DDBJ databases">
        <authorList>
            <consortium name="Swine Surveillance"/>
        </authorList>
    </citation>
    <scope>NUCLEOTIDE SEQUENCE [LARGE SCALE GENOMIC DNA]</scope>
    <source>
        <strain evidence="4 5">CECT 7688</strain>
    </source>
</reference>
<dbReference type="EMBL" id="CYPW01000004">
    <property type="protein sequence ID" value="CUH50925.1"/>
    <property type="molecule type" value="Genomic_DNA"/>
</dbReference>
<feature type="signal peptide" evidence="1">
    <location>
        <begin position="1"/>
        <end position="23"/>
    </location>
</feature>
<evidence type="ECO:0000313" key="4">
    <source>
        <dbReference type="EMBL" id="CUH50925.1"/>
    </source>
</evidence>
<dbReference type="Proteomes" id="UP000054823">
    <property type="component" value="Unassembled WGS sequence"/>
</dbReference>
<feature type="domain" description="DUF1254" evidence="3">
    <location>
        <begin position="52"/>
        <end position="108"/>
    </location>
</feature>
<dbReference type="Pfam" id="PF06863">
    <property type="entry name" value="DUF1254"/>
    <property type="match status" value="1"/>
</dbReference>
<dbReference type="InterPro" id="IPR010621">
    <property type="entry name" value="DUF1214"/>
</dbReference>
<dbReference type="InterPro" id="IPR010679">
    <property type="entry name" value="DUF1254"/>
</dbReference>
<gene>
    <name evidence="4" type="ORF">SHM7688_00356</name>
</gene>
<evidence type="ECO:0000259" key="2">
    <source>
        <dbReference type="Pfam" id="PF06742"/>
    </source>
</evidence>
<feature type="domain" description="DUF1214" evidence="2">
    <location>
        <begin position="241"/>
        <end position="321"/>
    </location>
</feature>
<evidence type="ECO:0008006" key="6">
    <source>
        <dbReference type="Google" id="ProtNLM"/>
    </source>
</evidence>
<protein>
    <recommendedName>
        <fullName evidence="6">Carboxylesterase</fullName>
    </recommendedName>
</protein>
<dbReference type="RefSeq" id="WP_223229277.1">
    <property type="nucleotide sequence ID" value="NZ_CYPW01000004.1"/>
</dbReference>
<keyword evidence="1" id="KW-0732">Signal</keyword>
<sequence length="338" mass="36937">MNLSLKMLLVTSALTLAASGSVAETTPVTIDNFVRAATDIEFRKYLVNSGGINKLFHVREPTPLDMQPTIRMNRDTLYSMAVVDISEGAVLTVPETGDRYVSVQVVNQDHYVNEVFLGGGTYDLKVDQFDTPYVVLLFRYLVDSEDPDDIAKVTALQDGVKLQANSARPFDDPHYDKIAFDEVLSAVLELARFAPDSAGTFGSKDAVDPVRHLLGTGFGWGGLPEEQAFYLNVEPGLALGAYKIEVPAKVPVGAFWSVSLYNAAGFFEENNLGVYVINSVTGEVNTDGSMTVHFGACEDGRVNCLPIMEGWNYAVRLYQPAPEVIDGTWTFPEITVAK</sequence>
<dbReference type="STRING" id="321267.SHM7688_00356"/>
<dbReference type="AlphaFoldDB" id="A0A0P1FAB9"/>
<organism evidence="4 5">
    <name type="scientific">Shimia marina</name>
    <dbReference type="NCBI Taxonomy" id="321267"/>
    <lineage>
        <taxon>Bacteria</taxon>
        <taxon>Pseudomonadati</taxon>
        <taxon>Pseudomonadota</taxon>
        <taxon>Alphaproteobacteria</taxon>
        <taxon>Rhodobacterales</taxon>
        <taxon>Roseobacteraceae</taxon>
    </lineage>
</organism>
<dbReference type="PANTHER" id="PTHR36509">
    <property type="entry name" value="BLL3101 PROTEIN"/>
    <property type="match status" value="1"/>
</dbReference>
<dbReference type="PANTHER" id="PTHR36509:SF3">
    <property type="entry name" value="SIGNAL PEPTIDE PROTEIN"/>
    <property type="match status" value="1"/>
</dbReference>
<accession>A0A0P1FAB9</accession>